<keyword evidence="5" id="KW-0808">Transferase</keyword>
<proteinExistence type="inferred from homology"/>
<dbReference type="InterPro" id="IPR041561">
    <property type="entry name" value="PglD_N"/>
</dbReference>
<organism evidence="5 6">
    <name type="scientific">Helicobacter jaachi</name>
    <dbReference type="NCBI Taxonomy" id="1677920"/>
    <lineage>
        <taxon>Bacteria</taxon>
        <taxon>Pseudomonadati</taxon>
        <taxon>Campylobacterota</taxon>
        <taxon>Epsilonproteobacteria</taxon>
        <taxon>Campylobacterales</taxon>
        <taxon>Helicobacteraceae</taxon>
        <taxon>Helicobacter</taxon>
    </lineage>
</organism>
<comment type="similarity">
    <text evidence="1">Belongs to the transferase hexapeptide repeat family.</text>
</comment>
<accession>A0A4U8T9M2</accession>
<reference evidence="5 6" key="1">
    <citation type="journal article" date="2014" name="Genome Announc.">
        <title>Draft genome sequences of eight enterohepatic helicobacter species isolated from both laboratory and wild rodents.</title>
        <authorList>
            <person name="Sheh A."/>
            <person name="Shen Z."/>
            <person name="Fox J.G."/>
        </authorList>
    </citation>
    <scope>NUCLEOTIDE SEQUENCE [LARGE SCALE GENOMIC DNA]</scope>
    <source>
        <strain evidence="5 6">MIT 09-6949</strain>
    </source>
</reference>
<evidence type="ECO:0000313" key="5">
    <source>
        <dbReference type="EMBL" id="TLD96501.1"/>
    </source>
</evidence>
<evidence type="ECO:0000256" key="1">
    <source>
        <dbReference type="ARBA" id="ARBA00007274"/>
    </source>
</evidence>
<dbReference type="OrthoDB" id="9801456at2"/>
<evidence type="ECO:0000259" key="4">
    <source>
        <dbReference type="Pfam" id="PF17836"/>
    </source>
</evidence>
<evidence type="ECO:0000256" key="3">
    <source>
        <dbReference type="PIRSR" id="PIRSR620019-2"/>
    </source>
</evidence>
<feature type="site" description="Increases basicity of active site His" evidence="2">
    <location>
        <position position="143"/>
    </location>
</feature>
<protein>
    <submittedName>
        <fullName evidence="5">Acetyltransferase</fullName>
    </submittedName>
</protein>
<feature type="binding site" evidence="3">
    <location>
        <position position="72"/>
    </location>
    <ligand>
        <name>substrate</name>
    </ligand>
</feature>
<sequence length="270" mass="29245">MKPPILLIGAGGHARACIDVIEQEARFSIFGLLDASALKSGVTSLLGYKILGGDELLPSLLTQVQHAHIALGQIKTAAHRMRIYQNLKQMGYNLPSIKSPLAYIAKGAVIQEGTIIMHHALINANATIGRACIINSKALVEHDCVIGDFCHLSTASVVNGGSHIGEQSFLGSNMMVRHNVHIAPKSVLYKNPLESQIFTESTSAPHAKNLKDIYFNGGGDSINVFTPLCVCLDSHTFVNKNSKFSPLHFFSTQNLSLQNPLYTAPKRHVV</sequence>
<dbReference type="InterPro" id="IPR020019">
    <property type="entry name" value="AcTrfase_PglD-like"/>
</dbReference>
<keyword evidence="6" id="KW-1185">Reference proteome</keyword>
<feature type="domain" description="PglD N-terminal" evidence="4">
    <location>
        <begin position="5"/>
        <end position="84"/>
    </location>
</feature>
<dbReference type="InterPro" id="IPR050179">
    <property type="entry name" value="Trans_hexapeptide_repeat"/>
</dbReference>
<dbReference type="Gene3D" id="2.160.10.10">
    <property type="entry name" value="Hexapeptide repeat proteins"/>
    <property type="match status" value="1"/>
</dbReference>
<dbReference type="CDD" id="cd03360">
    <property type="entry name" value="LbH_AT_putative"/>
    <property type="match status" value="1"/>
</dbReference>
<name>A0A4U8T9M2_9HELI</name>
<dbReference type="PANTHER" id="PTHR43300:SF7">
    <property type="entry name" value="UDP-N-ACETYLBACILLOSAMINE N-ACETYLTRANSFERASE"/>
    <property type="match status" value="1"/>
</dbReference>
<feature type="active site" description="Proton acceptor" evidence="2">
    <location>
        <position position="142"/>
    </location>
</feature>
<evidence type="ECO:0000313" key="6">
    <source>
        <dbReference type="Proteomes" id="UP000029733"/>
    </source>
</evidence>
<dbReference type="Proteomes" id="UP000029733">
    <property type="component" value="Unassembled WGS sequence"/>
</dbReference>
<feature type="binding site" evidence="3">
    <location>
        <position position="151"/>
    </location>
    <ligand>
        <name>acetyl-CoA</name>
        <dbReference type="ChEBI" id="CHEBI:57288"/>
    </ligand>
</feature>
<comment type="caution">
    <text evidence="5">The sequence shown here is derived from an EMBL/GenBank/DDBJ whole genome shotgun (WGS) entry which is preliminary data.</text>
</comment>
<dbReference type="Gene3D" id="3.40.50.20">
    <property type="match status" value="1"/>
</dbReference>
<dbReference type="SUPFAM" id="SSF51161">
    <property type="entry name" value="Trimeric LpxA-like enzymes"/>
    <property type="match status" value="1"/>
</dbReference>
<evidence type="ECO:0000256" key="2">
    <source>
        <dbReference type="PIRSR" id="PIRSR620019-1"/>
    </source>
</evidence>
<gene>
    <name evidence="5" type="ORF">LS71_005390</name>
</gene>
<dbReference type="RefSeq" id="WP_081946241.1">
    <property type="nucleotide sequence ID" value="NZ_JRPR02000003.1"/>
</dbReference>
<dbReference type="PANTHER" id="PTHR43300">
    <property type="entry name" value="ACETYLTRANSFERASE"/>
    <property type="match status" value="1"/>
</dbReference>
<dbReference type="EMBL" id="JRPR02000003">
    <property type="protein sequence ID" value="TLD96501.1"/>
    <property type="molecule type" value="Genomic_DNA"/>
</dbReference>
<dbReference type="AlphaFoldDB" id="A0A4U8T9M2"/>
<dbReference type="GO" id="GO:0016740">
    <property type="term" value="F:transferase activity"/>
    <property type="evidence" value="ECO:0007669"/>
    <property type="project" value="UniProtKB-KW"/>
</dbReference>
<dbReference type="Pfam" id="PF17836">
    <property type="entry name" value="PglD_N"/>
    <property type="match status" value="1"/>
</dbReference>
<dbReference type="InterPro" id="IPR011004">
    <property type="entry name" value="Trimer_LpxA-like_sf"/>
</dbReference>